<dbReference type="AlphaFoldDB" id="A0A8T2L923"/>
<dbReference type="GO" id="GO:0031941">
    <property type="term" value="C:filamentous actin"/>
    <property type="evidence" value="ECO:0007669"/>
    <property type="project" value="TreeGrafter"/>
</dbReference>
<proteinExistence type="predicted"/>
<name>A0A8T2L923_ASTMX</name>
<keyword evidence="3" id="KW-0479">Metal-binding</keyword>
<dbReference type="GO" id="GO:0030036">
    <property type="term" value="P:actin cytoskeleton organization"/>
    <property type="evidence" value="ECO:0007669"/>
    <property type="project" value="TreeGrafter"/>
</dbReference>
<dbReference type="Gene3D" id="2.30.42.10">
    <property type="match status" value="1"/>
</dbReference>
<dbReference type="GO" id="GO:0061061">
    <property type="term" value="P:muscle structure development"/>
    <property type="evidence" value="ECO:0007669"/>
    <property type="project" value="TreeGrafter"/>
</dbReference>
<dbReference type="GO" id="GO:0051371">
    <property type="term" value="F:muscle alpha-actinin binding"/>
    <property type="evidence" value="ECO:0007669"/>
    <property type="project" value="TreeGrafter"/>
</dbReference>
<keyword evidence="4" id="KW-0206">Cytoskeleton</keyword>
<dbReference type="GO" id="GO:0030018">
    <property type="term" value="C:Z disc"/>
    <property type="evidence" value="ECO:0007669"/>
    <property type="project" value="TreeGrafter"/>
</dbReference>
<dbReference type="Pfam" id="PF00595">
    <property type="entry name" value="PDZ"/>
    <property type="match status" value="1"/>
</dbReference>
<dbReference type="OrthoDB" id="1293114at2759"/>
<evidence type="ECO:0000256" key="1">
    <source>
        <dbReference type="ARBA" id="ARBA00004245"/>
    </source>
</evidence>
<accession>A0A8T2L923</accession>
<keyword evidence="3" id="KW-0862">Zinc</keyword>
<dbReference type="SUPFAM" id="SSF50156">
    <property type="entry name" value="PDZ domain-like"/>
    <property type="match status" value="1"/>
</dbReference>
<dbReference type="FunFam" id="2.30.42.10:FF:000055">
    <property type="entry name" value="PDZ and LIM domain protein 3"/>
    <property type="match status" value="1"/>
</dbReference>
<dbReference type="GO" id="GO:0005912">
    <property type="term" value="C:adherens junction"/>
    <property type="evidence" value="ECO:0007669"/>
    <property type="project" value="TreeGrafter"/>
</dbReference>
<evidence type="ECO:0000313" key="8">
    <source>
        <dbReference type="Proteomes" id="UP000752171"/>
    </source>
</evidence>
<protein>
    <submittedName>
        <fullName evidence="7">PDZ and LIM domain protein 4-like</fullName>
    </submittedName>
</protein>
<dbReference type="Proteomes" id="UP000752171">
    <property type="component" value="Unassembled WGS sequence"/>
</dbReference>
<dbReference type="InterPro" id="IPR050604">
    <property type="entry name" value="PDZ-LIM_domain"/>
</dbReference>
<feature type="region of interest" description="Disordered" evidence="5">
    <location>
        <begin position="139"/>
        <end position="161"/>
    </location>
</feature>
<reference evidence="7 8" key="1">
    <citation type="submission" date="2021-07" db="EMBL/GenBank/DDBJ databases">
        <authorList>
            <person name="Imarazene B."/>
            <person name="Zahm M."/>
            <person name="Klopp C."/>
            <person name="Cabau C."/>
            <person name="Beille S."/>
            <person name="Jouanno E."/>
            <person name="Castinel A."/>
            <person name="Lluch J."/>
            <person name="Gil L."/>
            <person name="Kuchtly C."/>
            <person name="Lopez Roques C."/>
            <person name="Donnadieu C."/>
            <person name="Parrinello H."/>
            <person name="Journot L."/>
            <person name="Du K."/>
            <person name="Schartl M."/>
            <person name="Retaux S."/>
            <person name="Guiguen Y."/>
        </authorList>
    </citation>
    <scope>NUCLEOTIDE SEQUENCE [LARGE SCALE GENOMIC DNA]</scope>
    <source>
        <strain evidence="7">Pach_M1</strain>
        <tissue evidence="7">Testis</tissue>
    </source>
</reference>
<keyword evidence="3" id="KW-0440">LIM domain</keyword>
<evidence type="ECO:0000313" key="7">
    <source>
        <dbReference type="EMBL" id="KAG9265481.1"/>
    </source>
</evidence>
<keyword evidence="2" id="KW-0963">Cytoplasm</keyword>
<dbReference type="GO" id="GO:0007507">
    <property type="term" value="P:heart development"/>
    <property type="evidence" value="ECO:0007669"/>
    <property type="project" value="TreeGrafter"/>
</dbReference>
<dbReference type="InterPro" id="IPR036034">
    <property type="entry name" value="PDZ_sf"/>
</dbReference>
<evidence type="ECO:0000256" key="2">
    <source>
        <dbReference type="ARBA" id="ARBA00022490"/>
    </source>
</evidence>
<evidence type="ECO:0000256" key="3">
    <source>
        <dbReference type="ARBA" id="ARBA00023038"/>
    </source>
</evidence>
<comment type="subcellular location">
    <subcellularLocation>
        <location evidence="1">Cytoplasm</location>
        <location evidence="1">Cytoskeleton</location>
    </subcellularLocation>
</comment>
<comment type="caution">
    <text evidence="7">The sequence shown here is derived from an EMBL/GenBank/DDBJ whole genome shotgun (WGS) entry which is preliminary data.</text>
</comment>
<organism evidence="7 8">
    <name type="scientific">Astyanax mexicanus</name>
    <name type="common">Blind cave fish</name>
    <name type="synonym">Astyanax fasciatus mexicanus</name>
    <dbReference type="NCBI Taxonomy" id="7994"/>
    <lineage>
        <taxon>Eukaryota</taxon>
        <taxon>Metazoa</taxon>
        <taxon>Chordata</taxon>
        <taxon>Craniata</taxon>
        <taxon>Vertebrata</taxon>
        <taxon>Euteleostomi</taxon>
        <taxon>Actinopterygii</taxon>
        <taxon>Neopterygii</taxon>
        <taxon>Teleostei</taxon>
        <taxon>Ostariophysi</taxon>
        <taxon>Characiformes</taxon>
        <taxon>Characoidei</taxon>
        <taxon>Acestrorhamphidae</taxon>
        <taxon>Acestrorhamphinae</taxon>
        <taxon>Astyanax</taxon>
    </lineage>
</organism>
<gene>
    <name evidence="7" type="primary">PDLIM4</name>
    <name evidence="7" type="ORF">AMEX_G19927</name>
</gene>
<evidence type="ECO:0000259" key="6">
    <source>
        <dbReference type="PROSITE" id="PS50106"/>
    </source>
</evidence>
<dbReference type="EMBL" id="JAICCE010000017">
    <property type="protein sequence ID" value="KAG9265481.1"/>
    <property type="molecule type" value="Genomic_DNA"/>
</dbReference>
<evidence type="ECO:0000256" key="4">
    <source>
        <dbReference type="ARBA" id="ARBA00023212"/>
    </source>
</evidence>
<feature type="domain" description="PDZ" evidence="6">
    <location>
        <begin position="9"/>
        <end position="87"/>
    </location>
</feature>
<dbReference type="PROSITE" id="PS50106">
    <property type="entry name" value="PDZ"/>
    <property type="match status" value="1"/>
</dbReference>
<dbReference type="InterPro" id="IPR001478">
    <property type="entry name" value="PDZ"/>
</dbReference>
<dbReference type="CDD" id="cd06753">
    <property type="entry name" value="PDZ_PDLIM-like"/>
    <property type="match status" value="1"/>
</dbReference>
<dbReference type="PANTHER" id="PTHR24214:SF6">
    <property type="entry name" value="PDZ AND LIM DOMAIN PROTEIN 4"/>
    <property type="match status" value="1"/>
</dbReference>
<evidence type="ECO:0000256" key="5">
    <source>
        <dbReference type="SAM" id="MobiDB-lite"/>
    </source>
</evidence>
<dbReference type="GO" id="GO:0001725">
    <property type="term" value="C:stress fiber"/>
    <property type="evidence" value="ECO:0007669"/>
    <property type="project" value="TreeGrafter"/>
</dbReference>
<dbReference type="SMART" id="SM00228">
    <property type="entry name" value="PDZ"/>
    <property type="match status" value="1"/>
</dbReference>
<sequence>MPRTIALTGPAPWGFRLVGGRDFSSPLMISRVSLTELILKAALGDLCPGDTILSINGDSTDSMTHMEAQNRIKACTDQLVLDIINMEQLLEPPPPSYWLEKWVVMRSEQQMTDICFHDSPEPLERGPLGRVSHKTKENFSLSSFNHTGEPESPTRNQQRGI</sequence>
<dbReference type="PANTHER" id="PTHR24214">
    <property type="entry name" value="PDZ AND LIM DOMAIN PROTEIN ZASP"/>
    <property type="match status" value="1"/>
</dbReference>
<dbReference type="GO" id="GO:0003779">
    <property type="term" value="F:actin binding"/>
    <property type="evidence" value="ECO:0007669"/>
    <property type="project" value="TreeGrafter"/>
</dbReference>